<evidence type="ECO:0000313" key="8">
    <source>
        <dbReference type="EMBL" id="ADV82131.1"/>
    </source>
</evidence>
<dbReference type="PANTHER" id="PTHR30636">
    <property type="entry name" value="UPF0701 PROTEIN YICC"/>
    <property type="match status" value="1"/>
</dbReference>
<accession>E8UZB3</accession>
<dbReference type="HOGENOM" id="CLU_076609_0_0_0"/>
<dbReference type="GO" id="GO:0004521">
    <property type="term" value="F:RNA endonuclease activity"/>
    <property type="evidence" value="ECO:0007669"/>
    <property type="project" value="InterPro"/>
</dbReference>
<dbReference type="STRING" id="401053.AciPR4_1307"/>
<dbReference type="KEGG" id="tsa:AciPR4_1307"/>
<keyword evidence="9" id="KW-1185">Reference proteome</keyword>
<proteinExistence type="inferred from homology"/>
<dbReference type="InterPro" id="IPR013527">
    <property type="entry name" value="YicC-like_N"/>
</dbReference>
<evidence type="ECO:0000256" key="1">
    <source>
        <dbReference type="ARBA" id="ARBA00001968"/>
    </source>
</evidence>
<dbReference type="InterPro" id="IPR013551">
    <property type="entry name" value="YicC-like_C"/>
</dbReference>
<dbReference type="PANTHER" id="PTHR30636:SF3">
    <property type="entry name" value="UPF0701 PROTEIN YICC"/>
    <property type="match status" value="1"/>
</dbReference>
<reference evidence="8 9" key="1">
    <citation type="journal article" date="2012" name="Stand. Genomic Sci.">
        <title>Complete genome sequence of Terriglobus saanensis type strain SP1PR4(T), an Acidobacteria from tundra soil.</title>
        <authorList>
            <person name="Rawat S.R."/>
            <person name="Mannisto M.K."/>
            <person name="Starovoytov V."/>
            <person name="Goodwin L."/>
            <person name="Nolan M."/>
            <person name="Hauser L."/>
            <person name="Land M."/>
            <person name="Davenport K.W."/>
            <person name="Woyke T."/>
            <person name="Haggblom M.M."/>
        </authorList>
    </citation>
    <scope>NUCLEOTIDE SEQUENCE</scope>
    <source>
        <strain evidence="9">ATCC BAA-1853 / DSM 23119 / SP1PR4</strain>
    </source>
</reference>
<comment type="similarity">
    <text evidence="5">Belongs to the YicC/YloC family.</text>
</comment>
<keyword evidence="3" id="KW-0255">Endonuclease</keyword>
<organism evidence="8 9">
    <name type="scientific">Terriglobus saanensis (strain ATCC BAA-1853 / DSM 23119 / SP1PR4)</name>
    <dbReference type="NCBI Taxonomy" id="401053"/>
    <lineage>
        <taxon>Bacteria</taxon>
        <taxon>Pseudomonadati</taxon>
        <taxon>Acidobacteriota</taxon>
        <taxon>Terriglobia</taxon>
        <taxon>Terriglobales</taxon>
        <taxon>Acidobacteriaceae</taxon>
        <taxon>Terriglobus</taxon>
    </lineage>
</organism>
<evidence type="ECO:0000256" key="2">
    <source>
        <dbReference type="ARBA" id="ARBA00022722"/>
    </source>
</evidence>
<gene>
    <name evidence="8" type="ordered locus">AciPR4_1307</name>
</gene>
<evidence type="ECO:0000256" key="5">
    <source>
        <dbReference type="ARBA" id="ARBA00035648"/>
    </source>
</evidence>
<feature type="domain" description="Endoribonuclease YicC-like C-terminal" evidence="7">
    <location>
        <begin position="179"/>
        <end position="300"/>
    </location>
</feature>
<evidence type="ECO:0000256" key="4">
    <source>
        <dbReference type="ARBA" id="ARBA00022801"/>
    </source>
</evidence>
<dbReference type="EMBL" id="CP002467">
    <property type="protein sequence ID" value="ADV82131.1"/>
    <property type="molecule type" value="Genomic_DNA"/>
</dbReference>
<dbReference type="InterPro" id="IPR005229">
    <property type="entry name" value="YicC/YloC-like"/>
</dbReference>
<dbReference type="OrthoDB" id="9771229at2"/>
<evidence type="ECO:0000256" key="3">
    <source>
        <dbReference type="ARBA" id="ARBA00022759"/>
    </source>
</evidence>
<feature type="domain" description="Endoribonuclease YicC-like N-terminal" evidence="6">
    <location>
        <begin position="5"/>
        <end position="159"/>
    </location>
</feature>
<dbReference type="Proteomes" id="UP000006844">
    <property type="component" value="Chromosome"/>
</dbReference>
<dbReference type="RefSeq" id="WP_013567864.1">
    <property type="nucleotide sequence ID" value="NC_014963.1"/>
</dbReference>
<evidence type="ECO:0000259" key="6">
    <source>
        <dbReference type="Pfam" id="PF03755"/>
    </source>
</evidence>
<evidence type="ECO:0000259" key="7">
    <source>
        <dbReference type="Pfam" id="PF08340"/>
    </source>
</evidence>
<keyword evidence="2" id="KW-0540">Nuclease</keyword>
<name>E8UZB3_TERSS</name>
<comment type="cofactor">
    <cofactor evidence="1">
        <name>a divalent metal cation</name>
        <dbReference type="ChEBI" id="CHEBI:60240"/>
    </cofactor>
</comment>
<dbReference type="Pfam" id="PF08340">
    <property type="entry name" value="YicC-like_C"/>
    <property type="match status" value="1"/>
</dbReference>
<dbReference type="eggNOG" id="COG1561">
    <property type="taxonomic scope" value="Bacteria"/>
</dbReference>
<dbReference type="NCBIfam" id="TIGR00255">
    <property type="entry name" value="YicC/YloC family endoribonuclease"/>
    <property type="match status" value="1"/>
</dbReference>
<sequence>MTLAVRSMTGFATATGSVSEQLGFSISAKSVNHRFLDPHLRLPSGCDALEMDLRRALKEYVRRGHVEITVQLDRSSRTNVQVNMPVVRAHYEAFQTAASELRLNVSPDLNAILRVPGALSADAPTGSEDMAALQSAVMALVPQLLEDLNRMREHEGAALVAELRAEMGRIRDAVTEVRSLRAETAPQMAEVLRERLRALLADTPINEDRVLTEAALLAERGDVDEEMVRLDAHVDHFLQMLDEGGEVGKRLDFLLQEFNREANTLLSKTGGSAHSLRITEHALNVKSEIERAREQVQNLE</sequence>
<evidence type="ECO:0000313" key="9">
    <source>
        <dbReference type="Proteomes" id="UP000006844"/>
    </source>
</evidence>
<keyword evidence="4" id="KW-0378">Hydrolase</keyword>
<dbReference type="GO" id="GO:0016787">
    <property type="term" value="F:hydrolase activity"/>
    <property type="evidence" value="ECO:0007669"/>
    <property type="project" value="UniProtKB-KW"/>
</dbReference>
<protein>
    <submittedName>
        <fullName evidence="8">YicC-like domain-containing protein</fullName>
    </submittedName>
</protein>
<dbReference type="Pfam" id="PF03755">
    <property type="entry name" value="YicC-like_N"/>
    <property type="match status" value="1"/>
</dbReference>
<dbReference type="AlphaFoldDB" id="E8UZB3"/>